<sequence>MRLFLVRHAECGHNVGYATYVVKPGNLTELGREQALRLAQYFRDQSVRFTRVFSSDLERATETARAICRYQLGSGPALEPFRTAKLREQCSGCGPVFGETIHVESTSSMRARANGFIRDHILPEMASYSKGRDVNFAIVGHRVILPVLWACLTEMFESQSFHLSRSAASRGNHYTHPSWSNTGVMEVDIRPGDPPQDMLVENTIYPNVEPPWLRRPGRRQSCGGSDVWMGWSVTVLTVDDTTHLNRRLLGTTVPPVLFETKSTKKRRIDAVG</sequence>
<dbReference type="SUPFAM" id="SSF53254">
    <property type="entry name" value="Phosphoglycerate mutase-like"/>
    <property type="match status" value="1"/>
</dbReference>
<dbReference type="EMBL" id="JAPWDQ010000018">
    <property type="protein sequence ID" value="KAJ5466685.1"/>
    <property type="molecule type" value="Genomic_DNA"/>
</dbReference>
<dbReference type="PANTHER" id="PTHR48100">
    <property type="entry name" value="BROAD-SPECIFICITY PHOSPHATASE YOR283W-RELATED"/>
    <property type="match status" value="1"/>
</dbReference>
<name>A0A9W9WKH1_9EURO</name>
<reference evidence="1" key="2">
    <citation type="journal article" date="2023" name="IMA Fungus">
        <title>Comparative genomic study of the Penicillium genus elucidates a diverse pangenome and 15 lateral gene transfer events.</title>
        <authorList>
            <person name="Petersen C."/>
            <person name="Sorensen T."/>
            <person name="Nielsen M.R."/>
            <person name="Sondergaard T.E."/>
            <person name="Sorensen J.L."/>
            <person name="Fitzpatrick D.A."/>
            <person name="Frisvad J.C."/>
            <person name="Nielsen K.L."/>
        </authorList>
    </citation>
    <scope>NUCLEOTIDE SEQUENCE</scope>
    <source>
        <strain evidence="1">IBT 30728</strain>
    </source>
</reference>
<dbReference type="GO" id="GO:0005829">
    <property type="term" value="C:cytosol"/>
    <property type="evidence" value="ECO:0007669"/>
    <property type="project" value="TreeGrafter"/>
</dbReference>
<dbReference type="InterPro" id="IPR029033">
    <property type="entry name" value="His_PPase_superfam"/>
</dbReference>
<evidence type="ECO:0000313" key="1">
    <source>
        <dbReference type="EMBL" id="KAJ5466685.1"/>
    </source>
</evidence>
<dbReference type="Gene3D" id="3.40.50.1240">
    <property type="entry name" value="Phosphoglycerate mutase-like"/>
    <property type="match status" value="2"/>
</dbReference>
<dbReference type="InterPro" id="IPR013078">
    <property type="entry name" value="His_Pase_superF_clade-1"/>
</dbReference>
<dbReference type="SMART" id="SM00855">
    <property type="entry name" value="PGAM"/>
    <property type="match status" value="1"/>
</dbReference>
<comment type="caution">
    <text evidence="1">The sequence shown here is derived from an EMBL/GenBank/DDBJ whole genome shotgun (WGS) entry which is preliminary data.</text>
</comment>
<dbReference type="Pfam" id="PF00300">
    <property type="entry name" value="His_Phos_1"/>
    <property type="match status" value="1"/>
</dbReference>
<dbReference type="AlphaFoldDB" id="A0A9W9WKH1"/>
<dbReference type="PANTHER" id="PTHR48100:SF44">
    <property type="entry name" value="PHOSPHATASE C1620.13-RELATED"/>
    <property type="match status" value="1"/>
</dbReference>
<dbReference type="RefSeq" id="XP_056785731.1">
    <property type="nucleotide sequence ID" value="XM_056939009.1"/>
</dbReference>
<keyword evidence="2" id="KW-1185">Reference proteome</keyword>
<proteinExistence type="predicted"/>
<dbReference type="CDD" id="cd07067">
    <property type="entry name" value="HP_PGM_like"/>
    <property type="match status" value="1"/>
</dbReference>
<protein>
    <submittedName>
        <fullName evidence="1">Uncharacterized protein</fullName>
    </submittedName>
</protein>
<organism evidence="1 2">
    <name type="scientific">Penicillium diatomitis</name>
    <dbReference type="NCBI Taxonomy" id="2819901"/>
    <lineage>
        <taxon>Eukaryota</taxon>
        <taxon>Fungi</taxon>
        <taxon>Dikarya</taxon>
        <taxon>Ascomycota</taxon>
        <taxon>Pezizomycotina</taxon>
        <taxon>Eurotiomycetes</taxon>
        <taxon>Eurotiomycetidae</taxon>
        <taxon>Eurotiales</taxon>
        <taxon>Aspergillaceae</taxon>
        <taxon>Penicillium</taxon>
    </lineage>
</organism>
<dbReference type="GeneID" id="81629259"/>
<reference evidence="1" key="1">
    <citation type="submission" date="2022-12" db="EMBL/GenBank/DDBJ databases">
        <authorList>
            <person name="Petersen C."/>
        </authorList>
    </citation>
    <scope>NUCLEOTIDE SEQUENCE</scope>
    <source>
        <strain evidence="1">IBT 30728</strain>
    </source>
</reference>
<accession>A0A9W9WKH1</accession>
<gene>
    <name evidence="1" type="ORF">N7539_009414</name>
</gene>
<dbReference type="InterPro" id="IPR050275">
    <property type="entry name" value="PGM_Phosphatase"/>
</dbReference>
<evidence type="ECO:0000313" key="2">
    <source>
        <dbReference type="Proteomes" id="UP001148312"/>
    </source>
</evidence>
<dbReference type="Proteomes" id="UP001148312">
    <property type="component" value="Unassembled WGS sequence"/>
</dbReference>
<dbReference type="GO" id="GO:0016791">
    <property type="term" value="F:phosphatase activity"/>
    <property type="evidence" value="ECO:0007669"/>
    <property type="project" value="TreeGrafter"/>
</dbReference>